<dbReference type="Pfam" id="PF01564">
    <property type="entry name" value="Spermine_synth"/>
    <property type="match status" value="1"/>
</dbReference>
<evidence type="ECO:0000313" key="4">
    <source>
        <dbReference type="Proteomes" id="UP000469385"/>
    </source>
</evidence>
<feature type="transmembrane region" description="Helical" evidence="2">
    <location>
        <begin position="349"/>
        <end position="372"/>
    </location>
</feature>
<organism evidence="3 4">
    <name type="scientific">Ramlibacter pinisoli</name>
    <dbReference type="NCBI Taxonomy" id="2682844"/>
    <lineage>
        <taxon>Bacteria</taxon>
        <taxon>Pseudomonadati</taxon>
        <taxon>Pseudomonadota</taxon>
        <taxon>Betaproteobacteria</taxon>
        <taxon>Burkholderiales</taxon>
        <taxon>Comamonadaceae</taxon>
        <taxon>Ramlibacter</taxon>
    </lineage>
</organism>
<name>A0A6N8IYH8_9BURK</name>
<reference evidence="3 4" key="1">
    <citation type="submission" date="2019-12" db="EMBL/GenBank/DDBJ databases">
        <authorList>
            <person name="Huq M.A."/>
        </authorList>
    </citation>
    <scope>NUCLEOTIDE SEQUENCE [LARGE SCALE GENOMIC DNA]</scope>
    <source>
        <strain evidence="3 4">MAH-25</strain>
    </source>
</reference>
<dbReference type="PANTHER" id="PTHR43317:SF1">
    <property type="entry name" value="THERMOSPERMINE SYNTHASE ACAULIS5"/>
    <property type="match status" value="1"/>
</dbReference>
<evidence type="ECO:0000313" key="3">
    <source>
        <dbReference type="EMBL" id="MVQ31672.1"/>
    </source>
</evidence>
<dbReference type="GO" id="GO:0006596">
    <property type="term" value="P:polyamine biosynthetic process"/>
    <property type="evidence" value="ECO:0007669"/>
    <property type="project" value="UniProtKB-KW"/>
</dbReference>
<gene>
    <name evidence="3" type="ORF">GON04_19595</name>
</gene>
<accession>A0A6N8IYH8</accession>
<protein>
    <submittedName>
        <fullName evidence="3">Spermidine synthase</fullName>
    </submittedName>
</protein>
<dbReference type="Gene3D" id="3.40.50.150">
    <property type="entry name" value="Vaccinia Virus protein VP39"/>
    <property type="match status" value="1"/>
</dbReference>
<feature type="transmembrane region" description="Helical" evidence="2">
    <location>
        <begin position="138"/>
        <end position="160"/>
    </location>
</feature>
<dbReference type="SUPFAM" id="SSF53335">
    <property type="entry name" value="S-adenosyl-L-methionine-dependent methyltransferases"/>
    <property type="match status" value="1"/>
</dbReference>
<feature type="transmembrane region" description="Helical" evidence="2">
    <location>
        <begin position="28"/>
        <end position="49"/>
    </location>
</feature>
<feature type="transmembrane region" description="Helical" evidence="2">
    <location>
        <begin position="311"/>
        <end position="329"/>
    </location>
</feature>
<dbReference type="AlphaFoldDB" id="A0A6N8IYH8"/>
<keyword evidence="1" id="KW-0620">Polyamine biosynthesis</keyword>
<dbReference type="InterPro" id="IPR029063">
    <property type="entry name" value="SAM-dependent_MTases_sf"/>
</dbReference>
<dbReference type="Proteomes" id="UP000469385">
    <property type="component" value="Unassembled WGS sequence"/>
</dbReference>
<dbReference type="CDD" id="cd02440">
    <property type="entry name" value="AdoMet_MTases"/>
    <property type="match status" value="1"/>
</dbReference>
<dbReference type="PANTHER" id="PTHR43317">
    <property type="entry name" value="THERMOSPERMINE SYNTHASE ACAULIS5"/>
    <property type="match status" value="1"/>
</dbReference>
<proteinExistence type="predicted"/>
<feature type="transmembrane region" description="Helical" evidence="2">
    <location>
        <begin position="410"/>
        <end position="426"/>
    </location>
</feature>
<keyword evidence="4" id="KW-1185">Reference proteome</keyword>
<dbReference type="RefSeq" id="WP_157399697.1">
    <property type="nucleotide sequence ID" value="NZ_WSEL01000009.1"/>
</dbReference>
<keyword evidence="2" id="KW-1133">Transmembrane helix</keyword>
<evidence type="ECO:0000256" key="1">
    <source>
        <dbReference type="ARBA" id="ARBA00023115"/>
    </source>
</evidence>
<feature type="transmembrane region" description="Helical" evidence="2">
    <location>
        <begin position="94"/>
        <end position="118"/>
    </location>
</feature>
<evidence type="ECO:0000256" key="2">
    <source>
        <dbReference type="SAM" id="Phobius"/>
    </source>
</evidence>
<feature type="transmembrane region" description="Helical" evidence="2">
    <location>
        <begin position="438"/>
        <end position="457"/>
    </location>
</feature>
<dbReference type="NCBIfam" id="NF037959">
    <property type="entry name" value="MFS_SpdSyn"/>
    <property type="match status" value="1"/>
</dbReference>
<feature type="transmembrane region" description="Helical" evidence="2">
    <location>
        <begin position="272"/>
        <end position="291"/>
    </location>
</feature>
<feature type="transmembrane region" description="Helical" evidence="2">
    <location>
        <begin position="172"/>
        <end position="195"/>
    </location>
</feature>
<feature type="transmembrane region" description="Helical" evidence="2">
    <location>
        <begin position="61"/>
        <end position="82"/>
    </location>
</feature>
<comment type="caution">
    <text evidence="3">The sequence shown here is derived from an EMBL/GenBank/DDBJ whole genome shotgun (WGS) entry which is preliminary data.</text>
</comment>
<feature type="transmembrane region" description="Helical" evidence="2">
    <location>
        <begin position="201"/>
        <end position="223"/>
    </location>
</feature>
<feature type="transmembrane region" description="Helical" evidence="2">
    <location>
        <begin position="244"/>
        <end position="266"/>
    </location>
</feature>
<keyword evidence="2" id="KW-0812">Transmembrane</keyword>
<feature type="transmembrane region" description="Helical" evidence="2">
    <location>
        <begin position="384"/>
        <end position="404"/>
    </location>
</feature>
<sequence>MDRSSVLHESAAAAPSPSFSGHAATAGLALPALLLVLSGACGLAWQLVWTAGFGIALGHELVAVLAVLGAFFGGLAGGAWALAARIERSTRPALWYAALEAATGLWGLAVVLLAPSLLGALARWIGPQPAAWVHGATALVVPLVLLLPATLAMGATLPALERQLRGSGLPVLPALYAANTAGALVGLLLAVFVSLPGAGLRATAIGCALANVACTLLALLLWGRTRIAVPSAPAPTRFVLGRTGWRLLLTGLLGIGHEVLALRVLAQVCENTVYTYAVLLATFLLGTAAGAALWRRAGVPSQAWPERIDRLLLGVAVAVLAGGLALFGADRLATLPVAWFGPGFGPALLGEALAGAAAMLLPALAMGALFSALCQQAQAEGWPLGRAIGLNTLGAALAPVLVGAWLAPLLGARLVLALLVAGYMALCSARSWQRPRGAVVVAVAAAVALVGPPLRFIDVPEGGRVLFEHDGAMAAVSVVADADDVARLHINNRVQEGSTAGGVVEVRLAQIPLMLHGGPERALFLGLGTGYTAHAAALDPRVHVRAVELLPDVVRASQLFMLRPAAPRAAHPVDIVAADARRWVQADDARYDVVVADLFHPARSGAGNLYTVEHFRAVRERLAPGGLFCQWLALHQMDVTTLRSIVAAFLQVYPDAIAVLASNGLDSPVVGLVGRPDRPVWRVQDVAERPAAPAPALGAALRLAHLDGRYAVLGSVLADAAGLRRLAGDAPANTDDLPVVAHRAARTDYAPEAAPRERLQALLQILPPVPAGVLAAADPERERLAAYWRARSRYLALGAQVRPDPDPRVMLDRLAPPLVELLTASPEFQPAADALEGIARSLQADNYPLSQQVLARVRELQGSAAPAAVPAPEQNPIPSHP</sequence>
<keyword evidence="2" id="KW-0472">Membrane</keyword>
<dbReference type="EMBL" id="WSEL01000009">
    <property type="protein sequence ID" value="MVQ31672.1"/>
    <property type="molecule type" value="Genomic_DNA"/>
</dbReference>